<sequence>MLNYYHLLCLHPSASRSDIQAALDKQQALGKLPPATLKLAANALLSPENRQIYDAQLAALPEMQQTYAQDTSEWRADAASNSVSAYAQGQSAAATAAEEQDDSDGVTLYHNIRRPDTPARAFSLAKMRENILKSPLTWFVLALLLYGAYQHITAATALPQQAQAACLEAIHAQLPQPDSFQQSAAQRERQLVWSTQEDIVLVSIHYSATAPKQQPSHYAAHCIYDGVNASLSDISITTRSE</sequence>
<evidence type="ECO:0000313" key="2">
    <source>
        <dbReference type="Proteomes" id="UP000832011"/>
    </source>
</evidence>
<organism evidence="1 2">
    <name type="scientific">Vitreoscilla massiliensis</name>
    <dbReference type="NCBI Taxonomy" id="1689272"/>
    <lineage>
        <taxon>Bacteria</taxon>
        <taxon>Pseudomonadati</taxon>
        <taxon>Pseudomonadota</taxon>
        <taxon>Betaproteobacteria</taxon>
        <taxon>Neisseriales</taxon>
        <taxon>Neisseriaceae</taxon>
        <taxon>Vitreoscilla</taxon>
    </lineage>
</organism>
<keyword evidence="2" id="KW-1185">Reference proteome</keyword>
<dbReference type="Proteomes" id="UP000832011">
    <property type="component" value="Chromosome"/>
</dbReference>
<dbReference type="EMBL" id="CP091511">
    <property type="protein sequence ID" value="UOO88901.1"/>
    <property type="molecule type" value="Genomic_DNA"/>
</dbReference>
<name>A0ABY4DZE4_9NEIS</name>
<protein>
    <recommendedName>
        <fullName evidence="3">J domain-containing protein</fullName>
    </recommendedName>
</protein>
<evidence type="ECO:0000313" key="1">
    <source>
        <dbReference type="EMBL" id="UOO88901.1"/>
    </source>
</evidence>
<proteinExistence type="predicted"/>
<evidence type="ECO:0008006" key="3">
    <source>
        <dbReference type="Google" id="ProtNLM"/>
    </source>
</evidence>
<gene>
    <name evidence="1" type="ORF">LVJ82_15800</name>
</gene>
<reference evidence="1 2" key="1">
    <citation type="journal article" date="2022" name="Res Sq">
        <title>Evolution of multicellular longitudinally dividing oral cavity symbionts (Neisseriaceae).</title>
        <authorList>
            <person name="Nyongesa S."/>
            <person name="Weber P."/>
            <person name="Bernet E."/>
            <person name="Pullido F."/>
            <person name="Nieckarz M."/>
            <person name="Delaby M."/>
            <person name="Nieves C."/>
            <person name="Viehboeck T."/>
            <person name="Krause N."/>
            <person name="Rivera-Millot A."/>
            <person name="Nakamura A."/>
            <person name="Vischer N."/>
            <person name="VanNieuwenhze M."/>
            <person name="Brun Y."/>
            <person name="Cava F."/>
            <person name="Bulgheresi S."/>
            <person name="Veyrier F."/>
        </authorList>
    </citation>
    <scope>NUCLEOTIDE SEQUENCE [LARGE SCALE GENOMIC DNA]</scope>
    <source>
        <strain evidence="1 2">SN4</strain>
    </source>
</reference>
<dbReference type="RefSeq" id="WP_058357418.1">
    <property type="nucleotide sequence ID" value="NZ_CABKVG010000010.1"/>
</dbReference>
<accession>A0ABY4DZE4</accession>